<accession>A0A5D4KBK1</accession>
<dbReference type="InterPro" id="IPR025626">
    <property type="entry name" value="YyzF"/>
</dbReference>
<dbReference type="Pfam" id="PF14116">
    <property type="entry name" value="YyzF"/>
    <property type="match status" value="1"/>
</dbReference>
<dbReference type="AlphaFoldDB" id="A0A5D4KBK1"/>
<dbReference type="NCBIfam" id="TIGR04129">
    <property type="entry name" value="CxxH_BA5709"/>
    <property type="match status" value="1"/>
</dbReference>
<dbReference type="Proteomes" id="UP000323317">
    <property type="component" value="Unassembled WGS sequence"/>
</dbReference>
<proteinExistence type="predicted"/>
<reference evidence="1 2" key="1">
    <citation type="submission" date="2019-08" db="EMBL/GenBank/DDBJ databases">
        <title>Bacillus genomes from the desert of Cuatro Cienegas, Coahuila.</title>
        <authorList>
            <person name="Olmedo-Alvarez G."/>
        </authorList>
    </citation>
    <scope>NUCLEOTIDE SEQUENCE [LARGE SCALE GENOMIC DNA]</scope>
    <source>
        <strain evidence="1 2">CH40_1T</strain>
    </source>
</reference>
<evidence type="ECO:0000313" key="1">
    <source>
        <dbReference type="EMBL" id="TYR74774.1"/>
    </source>
</evidence>
<dbReference type="EMBL" id="VTEH01000010">
    <property type="protein sequence ID" value="TYR74774.1"/>
    <property type="molecule type" value="Genomic_DNA"/>
</dbReference>
<gene>
    <name evidence="1" type="ORF">FZC79_13025</name>
</gene>
<comment type="caution">
    <text evidence="1">The sequence shown here is derived from an EMBL/GenBank/DDBJ whole genome shotgun (WGS) entry which is preliminary data.</text>
</comment>
<organism evidence="1 2">
    <name type="scientific">Rossellomorea vietnamensis</name>
    <dbReference type="NCBI Taxonomy" id="218284"/>
    <lineage>
        <taxon>Bacteria</taxon>
        <taxon>Bacillati</taxon>
        <taxon>Bacillota</taxon>
        <taxon>Bacilli</taxon>
        <taxon>Bacillales</taxon>
        <taxon>Bacillaceae</taxon>
        <taxon>Rossellomorea</taxon>
    </lineage>
</organism>
<evidence type="ECO:0000313" key="2">
    <source>
        <dbReference type="Proteomes" id="UP000323317"/>
    </source>
</evidence>
<sequence length="52" mass="5961">MIYCCIEHVELAMDIIVDEYEVAPKLEQLTAEQNLSTTCEYCDKTAEYIVAN</sequence>
<name>A0A5D4KBK1_9BACI</name>
<dbReference type="RefSeq" id="WP_148947232.1">
    <property type="nucleotide sequence ID" value="NZ_JBNIKK010000020.1"/>
</dbReference>
<protein>
    <submittedName>
        <fullName evidence="1">CxxH/CxxC protein</fullName>
    </submittedName>
</protein>